<reference evidence="1 2" key="1">
    <citation type="submission" date="2018-01" db="EMBL/GenBank/DDBJ databases">
        <title>The draft genome of Hanstruepera neustonica JCM19743.</title>
        <authorList>
            <person name="He R.-H."/>
            <person name="Du Z.-J."/>
        </authorList>
    </citation>
    <scope>NUCLEOTIDE SEQUENCE [LARGE SCALE GENOMIC DNA]</scope>
    <source>
        <strain evidence="1 2">JCM19743</strain>
    </source>
</reference>
<evidence type="ECO:0000313" key="1">
    <source>
        <dbReference type="EMBL" id="PNQ73289.1"/>
    </source>
</evidence>
<evidence type="ECO:0008006" key="3">
    <source>
        <dbReference type="Google" id="ProtNLM"/>
    </source>
</evidence>
<accession>A0A2K1DZ29</accession>
<proteinExistence type="predicted"/>
<sequence length="282" mass="33542">MKKEEYIVNGFDENMDFLLSLNKLIEGKYSELFFAVIAHGSVGTNEIIPYSDFDGLLIVKDHFINSQQLEKFKFESMKLILKFDPLQHHGWFQITESQLSNYPQSYLPHEVLIGSKVIYPKIEKLELQVVFNIESLDYMQSLKQLINSIEKQYINYESFKDVRVYELKSFLSKIMLLPSMYYAAKNEKGIFKKQSFDAVRFEFKEEEWACIEMATLIRRNWSYNLNPIQRFVMTRPEIFFRRLTKKMVAPKPSKEIFDTINEDFFKSLKLFIKKINKDIFVA</sequence>
<keyword evidence="2" id="KW-1185">Reference proteome</keyword>
<dbReference type="OrthoDB" id="1422119at2"/>
<organism evidence="1 2">
    <name type="scientific">Hanstruepera neustonica</name>
    <dbReference type="NCBI Taxonomy" id="1445657"/>
    <lineage>
        <taxon>Bacteria</taxon>
        <taxon>Pseudomonadati</taxon>
        <taxon>Bacteroidota</taxon>
        <taxon>Flavobacteriia</taxon>
        <taxon>Flavobacteriales</taxon>
        <taxon>Flavobacteriaceae</taxon>
        <taxon>Hanstruepera</taxon>
    </lineage>
</organism>
<gene>
    <name evidence="1" type="ORF">C1T31_07150</name>
</gene>
<dbReference type="AlphaFoldDB" id="A0A2K1DZ29"/>
<protein>
    <recommendedName>
        <fullName evidence="3">Polymerase nucleotidyl transferase domain-containing protein</fullName>
    </recommendedName>
</protein>
<comment type="caution">
    <text evidence="1">The sequence shown here is derived from an EMBL/GenBank/DDBJ whole genome shotgun (WGS) entry which is preliminary data.</text>
</comment>
<dbReference type="Proteomes" id="UP000236641">
    <property type="component" value="Unassembled WGS sequence"/>
</dbReference>
<evidence type="ECO:0000313" key="2">
    <source>
        <dbReference type="Proteomes" id="UP000236641"/>
    </source>
</evidence>
<name>A0A2K1DZ29_9FLAO</name>
<dbReference type="RefSeq" id="WP_103051812.1">
    <property type="nucleotide sequence ID" value="NZ_POWF01000003.1"/>
</dbReference>
<dbReference type="EMBL" id="POWF01000003">
    <property type="protein sequence ID" value="PNQ73289.1"/>
    <property type="molecule type" value="Genomic_DNA"/>
</dbReference>